<dbReference type="AlphaFoldDB" id="A0A2G1UR61"/>
<organism evidence="6 7">
    <name type="scientific">Marinobacter profundi</name>
    <dbReference type="NCBI Taxonomy" id="2666256"/>
    <lineage>
        <taxon>Bacteria</taxon>
        <taxon>Pseudomonadati</taxon>
        <taxon>Pseudomonadota</taxon>
        <taxon>Gammaproteobacteria</taxon>
        <taxon>Pseudomonadales</taxon>
        <taxon>Marinobacteraceae</taxon>
        <taxon>Marinobacter</taxon>
    </lineage>
</organism>
<evidence type="ECO:0000256" key="2">
    <source>
        <dbReference type="ARBA" id="ARBA00023110"/>
    </source>
</evidence>
<sequence length="194" mass="20964">MNVLFVFLVTLAFTPLTQAQSDGAAAELPRVRMHTSEGVLELTLRSDLAPQTVANFLTYVDNGFYDGTVFHRVIPGFMIQGGGFTADLLRKQTREPVRNEGRAELPNQRGTIAMARTSDPHSATSQFFINLVDNQYLNAGARGAGYAVFGKVTSGMDVADAIAGKRTGRRNGMGDVPLDTVTIEKIVRIGEAAE</sequence>
<reference evidence="6 7" key="1">
    <citation type="submission" date="2017-09" db="EMBL/GenBank/DDBJ databases">
        <title>The draft genome sequences of Marinobacter sp. PWS21.</title>
        <authorList>
            <person name="Cao J."/>
        </authorList>
    </citation>
    <scope>NUCLEOTIDE SEQUENCE [LARGE SCALE GENOMIC DNA]</scope>
    <source>
        <strain evidence="6 7">PWS21</strain>
    </source>
</reference>
<comment type="caution">
    <text evidence="6">The sequence shown here is derived from an EMBL/GenBank/DDBJ whole genome shotgun (WGS) entry which is preliminary data.</text>
</comment>
<keyword evidence="3 4" id="KW-0413">Isomerase</keyword>
<feature type="chain" id="PRO_5013425044" description="Peptidyl-prolyl cis-trans isomerase" evidence="4">
    <location>
        <begin position="20"/>
        <end position="194"/>
    </location>
</feature>
<dbReference type="InterPro" id="IPR044665">
    <property type="entry name" value="E_coli_cyclophilin_A-like"/>
</dbReference>
<comment type="function">
    <text evidence="4">PPIases accelerate the folding of proteins. It catalyzes the cis-trans isomerization of proline imidic peptide bonds in oligopeptides.</text>
</comment>
<dbReference type="PRINTS" id="PR00153">
    <property type="entry name" value="CSAPPISMRASE"/>
</dbReference>
<dbReference type="Pfam" id="PF00160">
    <property type="entry name" value="Pro_isomerase"/>
    <property type="match status" value="1"/>
</dbReference>
<evidence type="ECO:0000259" key="5">
    <source>
        <dbReference type="PROSITE" id="PS50072"/>
    </source>
</evidence>
<feature type="signal peptide" evidence="4">
    <location>
        <begin position="1"/>
        <end position="19"/>
    </location>
</feature>
<proteinExistence type="inferred from homology"/>
<evidence type="ECO:0000313" key="6">
    <source>
        <dbReference type="EMBL" id="PHQ16962.1"/>
    </source>
</evidence>
<dbReference type="Proteomes" id="UP000231409">
    <property type="component" value="Unassembled WGS sequence"/>
</dbReference>
<dbReference type="InterPro" id="IPR029000">
    <property type="entry name" value="Cyclophilin-like_dom_sf"/>
</dbReference>
<keyword evidence="4" id="KW-0732">Signal</keyword>
<dbReference type="PANTHER" id="PTHR43246">
    <property type="entry name" value="PEPTIDYL-PROLYL CIS-TRANS ISOMERASE CYP38, CHLOROPLASTIC"/>
    <property type="match status" value="1"/>
</dbReference>
<comment type="similarity">
    <text evidence="1 4">Belongs to the cyclophilin-type PPIase family.</text>
</comment>
<evidence type="ECO:0000313" key="7">
    <source>
        <dbReference type="Proteomes" id="UP000231409"/>
    </source>
</evidence>
<dbReference type="EMBL" id="NTFH01000003">
    <property type="protein sequence ID" value="PHQ16962.1"/>
    <property type="molecule type" value="Genomic_DNA"/>
</dbReference>
<evidence type="ECO:0000256" key="1">
    <source>
        <dbReference type="ARBA" id="ARBA00007365"/>
    </source>
</evidence>
<dbReference type="InterPro" id="IPR020892">
    <property type="entry name" value="Cyclophilin-type_PPIase_CS"/>
</dbReference>
<gene>
    <name evidence="6" type="ORF">CLH61_02340</name>
</gene>
<evidence type="ECO:0000256" key="4">
    <source>
        <dbReference type="RuleBase" id="RU363019"/>
    </source>
</evidence>
<dbReference type="Gene3D" id="2.40.100.10">
    <property type="entry name" value="Cyclophilin-like"/>
    <property type="match status" value="1"/>
</dbReference>
<dbReference type="PROSITE" id="PS00170">
    <property type="entry name" value="CSA_PPIASE_1"/>
    <property type="match status" value="1"/>
</dbReference>
<dbReference type="InterPro" id="IPR002130">
    <property type="entry name" value="Cyclophilin-type_PPIase_dom"/>
</dbReference>
<evidence type="ECO:0000256" key="3">
    <source>
        <dbReference type="ARBA" id="ARBA00023235"/>
    </source>
</evidence>
<name>A0A2G1UR61_9GAMM</name>
<dbReference type="SUPFAM" id="SSF50891">
    <property type="entry name" value="Cyclophilin-like"/>
    <property type="match status" value="1"/>
</dbReference>
<feature type="domain" description="PPIase cyclophilin-type" evidence="5">
    <location>
        <begin position="34"/>
        <end position="188"/>
    </location>
</feature>
<keyword evidence="7" id="KW-1185">Reference proteome</keyword>
<keyword evidence="2 4" id="KW-0697">Rotamase</keyword>
<dbReference type="RefSeq" id="WP_099613226.1">
    <property type="nucleotide sequence ID" value="NZ_KZ319367.1"/>
</dbReference>
<dbReference type="EC" id="5.2.1.8" evidence="4"/>
<dbReference type="GO" id="GO:0006457">
    <property type="term" value="P:protein folding"/>
    <property type="evidence" value="ECO:0007669"/>
    <property type="project" value="InterPro"/>
</dbReference>
<comment type="catalytic activity">
    <reaction evidence="4">
        <text>[protein]-peptidylproline (omega=180) = [protein]-peptidylproline (omega=0)</text>
        <dbReference type="Rhea" id="RHEA:16237"/>
        <dbReference type="Rhea" id="RHEA-COMP:10747"/>
        <dbReference type="Rhea" id="RHEA-COMP:10748"/>
        <dbReference type="ChEBI" id="CHEBI:83833"/>
        <dbReference type="ChEBI" id="CHEBI:83834"/>
        <dbReference type="EC" id="5.2.1.8"/>
    </reaction>
</comment>
<accession>A0A2G1UR61</accession>
<dbReference type="GO" id="GO:0003755">
    <property type="term" value="F:peptidyl-prolyl cis-trans isomerase activity"/>
    <property type="evidence" value="ECO:0007669"/>
    <property type="project" value="UniProtKB-UniRule"/>
</dbReference>
<protein>
    <recommendedName>
        <fullName evidence="4">Peptidyl-prolyl cis-trans isomerase</fullName>
        <shortName evidence="4">PPIase</shortName>
        <ecNumber evidence="4">5.2.1.8</ecNumber>
    </recommendedName>
</protein>
<dbReference type="PROSITE" id="PS50072">
    <property type="entry name" value="CSA_PPIASE_2"/>
    <property type="match status" value="1"/>
</dbReference>